<keyword evidence="3 6" id="KW-0812">Transmembrane</keyword>
<dbReference type="EMBL" id="KZ155835">
    <property type="protein sequence ID" value="OUS43089.1"/>
    <property type="molecule type" value="Genomic_DNA"/>
</dbReference>
<dbReference type="eggNOG" id="KOG3012">
    <property type="taxonomic scope" value="Eukaryota"/>
</dbReference>
<evidence type="ECO:0000256" key="4">
    <source>
        <dbReference type="ARBA" id="ARBA00022989"/>
    </source>
</evidence>
<evidence type="ECO:0000256" key="3">
    <source>
        <dbReference type="ARBA" id="ARBA00022692"/>
    </source>
</evidence>
<feature type="transmembrane region" description="Helical" evidence="6">
    <location>
        <begin position="91"/>
        <end position="109"/>
    </location>
</feature>
<dbReference type="Pfam" id="PF05216">
    <property type="entry name" value="UNC-50"/>
    <property type="match status" value="1"/>
</dbReference>
<feature type="transmembrane region" description="Helical" evidence="6">
    <location>
        <begin position="238"/>
        <end position="257"/>
    </location>
</feature>
<dbReference type="PANTHER" id="PTHR12841">
    <property type="entry name" value="PROTEIN UNC-50 HOMOLOG"/>
    <property type="match status" value="1"/>
</dbReference>
<evidence type="ECO:0000256" key="5">
    <source>
        <dbReference type="ARBA" id="ARBA00023136"/>
    </source>
</evidence>
<feature type="transmembrane region" description="Helical" evidence="6">
    <location>
        <begin position="121"/>
        <end position="145"/>
    </location>
</feature>
<comment type="subcellular location">
    <subcellularLocation>
        <location evidence="1">Membrane</location>
        <topology evidence="1">Multi-pass membrane protein</topology>
    </subcellularLocation>
</comment>
<evidence type="ECO:0000256" key="1">
    <source>
        <dbReference type="ARBA" id="ARBA00004141"/>
    </source>
</evidence>
<accession>A0A1Y5I0K6</accession>
<dbReference type="InterPro" id="IPR007881">
    <property type="entry name" value="UNC-50"/>
</dbReference>
<sequence length="272" mass="29978">MLPTTSSDAAESRGSHRRASYAERYRVYVAAAAKSAQTGHYLRRAFRWRQMDVEYSLWQAAAMCVNPKAVYRHTTYRKQTKNHWARDDPTFVVLSCVAVGLAAIGWCAAYGDGGTSGSARVVARCVIGDYLGLGAVLATISWHLANTHLRTKLPGGHSHAVEQRVEWLYAFDVHCNAFVPTYVLLYVVQLTLSPLLRAEGRLASALSCALYAVALVYHNYCAFIGYNALPFLENTEFFLYPAAAALIAAPIAALIAFNPTRFVLSIYFAHSS</sequence>
<proteinExistence type="inferred from homology"/>
<organism evidence="7">
    <name type="scientific">Ostreococcus tauri</name>
    <name type="common">Marine green alga</name>
    <dbReference type="NCBI Taxonomy" id="70448"/>
    <lineage>
        <taxon>Eukaryota</taxon>
        <taxon>Viridiplantae</taxon>
        <taxon>Chlorophyta</taxon>
        <taxon>Mamiellophyceae</taxon>
        <taxon>Mamiellales</taxon>
        <taxon>Bathycoccaceae</taxon>
        <taxon>Ostreococcus</taxon>
    </lineage>
</organism>
<keyword evidence="5 6" id="KW-0472">Membrane</keyword>
<keyword evidence="4 6" id="KW-1133">Transmembrane helix</keyword>
<name>A0A1Y5I0K6_OSTTA</name>
<feature type="transmembrane region" description="Helical" evidence="6">
    <location>
        <begin position="208"/>
        <end position="226"/>
    </location>
</feature>
<comment type="similarity">
    <text evidence="2">Belongs to the unc-50 family.</text>
</comment>
<evidence type="ECO:0000256" key="6">
    <source>
        <dbReference type="SAM" id="Phobius"/>
    </source>
</evidence>
<evidence type="ECO:0000256" key="2">
    <source>
        <dbReference type="ARBA" id="ARBA00006293"/>
    </source>
</evidence>
<evidence type="ECO:0000313" key="7">
    <source>
        <dbReference type="EMBL" id="OUS43089.1"/>
    </source>
</evidence>
<gene>
    <name evidence="7" type="ORF">BE221DRAFT_195110</name>
</gene>
<reference evidence="7" key="1">
    <citation type="submission" date="2017-04" db="EMBL/GenBank/DDBJ databases">
        <title>Population genomics of picophytoplankton unveils novel chromosome hypervariability.</title>
        <authorList>
            <consortium name="DOE Joint Genome Institute"/>
            <person name="Blanc-Mathieu R."/>
            <person name="Krasovec M."/>
            <person name="Hebrard M."/>
            <person name="Yau S."/>
            <person name="Desgranges E."/>
            <person name="Martin J."/>
            <person name="Schackwitz W."/>
            <person name="Kuo A."/>
            <person name="Salin G."/>
            <person name="Donnadieu C."/>
            <person name="Desdevises Y."/>
            <person name="Sanchez-Ferandin S."/>
            <person name="Moreau H."/>
            <person name="Rivals E."/>
            <person name="Grigoriev I.V."/>
            <person name="Grimsley N."/>
            <person name="Eyre-Walker A."/>
            <person name="Piganeau G."/>
        </authorList>
    </citation>
    <scope>NUCLEOTIDE SEQUENCE [LARGE SCALE GENOMIC DNA]</scope>
    <source>
        <strain evidence="7">RCC 1115</strain>
    </source>
</reference>
<dbReference type="AlphaFoldDB" id="A0A1Y5I0K6"/>
<protein>
    <submittedName>
        <fullName evidence="7">Putative UNC50</fullName>
    </submittedName>
</protein>
<dbReference type="GO" id="GO:0000139">
    <property type="term" value="C:Golgi membrane"/>
    <property type="evidence" value="ECO:0007669"/>
    <property type="project" value="TreeGrafter"/>
</dbReference>
<dbReference type="Proteomes" id="UP000195557">
    <property type="component" value="Unassembled WGS sequence"/>
</dbReference>
<dbReference type="PANTHER" id="PTHR12841:SF6">
    <property type="entry name" value="PROTEIN UNC-50 HOMOLOG"/>
    <property type="match status" value="1"/>
</dbReference>